<evidence type="ECO:0000259" key="1">
    <source>
        <dbReference type="SMART" id="SM00589"/>
    </source>
</evidence>
<dbReference type="SMART" id="SM00589">
    <property type="entry name" value="PRY"/>
    <property type="match status" value="1"/>
</dbReference>
<keyword evidence="3" id="KW-1185">Reference proteome</keyword>
<accession>A0A7L2CJQ1</accession>
<dbReference type="InterPro" id="IPR043136">
    <property type="entry name" value="B30.2/SPRY_sf"/>
</dbReference>
<evidence type="ECO:0000313" key="3">
    <source>
        <dbReference type="Proteomes" id="UP000571582"/>
    </source>
</evidence>
<name>A0A7L2CJQ1_9PASS</name>
<gene>
    <name evidence="2" type="primary">Trim10</name>
    <name evidence="2" type="ORF">ALACHE_R15559</name>
</gene>
<feature type="non-terminal residue" evidence="2">
    <location>
        <position position="53"/>
    </location>
</feature>
<dbReference type="AlphaFoldDB" id="A0A7L2CJQ1"/>
<evidence type="ECO:0000313" key="2">
    <source>
        <dbReference type="EMBL" id="NXQ37233.1"/>
    </source>
</evidence>
<sequence length="53" mass="5850">ARVTLDPLTSHARLLLSPDLLSARWTYGTPDPPPNPDRFWGSPCVLGRPSFTC</sequence>
<feature type="non-terminal residue" evidence="2">
    <location>
        <position position="1"/>
    </location>
</feature>
<dbReference type="EMBL" id="VWYE01029542">
    <property type="protein sequence ID" value="NXQ37233.1"/>
    <property type="molecule type" value="Genomic_DNA"/>
</dbReference>
<organism evidence="2 3">
    <name type="scientific">Alaudala cheleensis</name>
    <name type="common">Asian short-toed lark</name>
    <dbReference type="NCBI Taxonomy" id="670337"/>
    <lineage>
        <taxon>Eukaryota</taxon>
        <taxon>Metazoa</taxon>
        <taxon>Chordata</taxon>
        <taxon>Craniata</taxon>
        <taxon>Vertebrata</taxon>
        <taxon>Euteleostomi</taxon>
        <taxon>Archelosauria</taxon>
        <taxon>Archosauria</taxon>
        <taxon>Dinosauria</taxon>
        <taxon>Saurischia</taxon>
        <taxon>Theropoda</taxon>
        <taxon>Coelurosauria</taxon>
        <taxon>Aves</taxon>
        <taxon>Neognathae</taxon>
        <taxon>Neoaves</taxon>
        <taxon>Telluraves</taxon>
        <taxon>Australaves</taxon>
        <taxon>Passeriformes</taxon>
        <taxon>Sylvioidea</taxon>
        <taxon>Alaudidae</taxon>
        <taxon>Alaudala</taxon>
    </lineage>
</organism>
<dbReference type="Pfam" id="PF13765">
    <property type="entry name" value="PRY"/>
    <property type="match status" value="1"/>
</dbReference>
<protein>
    <submittedName>
        <fullName evidence="2">TRI10 protein</fullName>
    </submittedName>
</protein>
<dbReference type="SUPFAM" id="SSF49899">
    <property type="entry name" value="Concanavalin A-like lectins/glucanases"/>
    <property type="match status" value="1"/>
</dbReference>
<proteinExistence type="predicted"/>
<dbReference type="Gene3D" id="2.60.120.920">
    <property type="match status" value="1"/>
</dbReference>
<dbReference type="InterPro" id="IPR006574">
    <property type="entry name" value="PRY"/>
</dbReference>
<dbReference type="InterPro" id="IPR013320">
    <property type="entry name" value="ConA-like_dom_sf"/>
</dbReference>
<feature type="domain" description="SPRY-associated" evidence="1">
    <location>
        <begin position="1"/>
        <end position="52"/>
    </location>
</feature>
<dbReference type="Proteomes" id="UP000571582">
    <property type="component" value="Unassembled WGS sequence"/>
</dbReference>
<reference evidence="2 3" key="1">
    <citation type="submission" date="2019-09" db="EMBL/GenBank/DDBJ databases">
        <title>Bird 10,000 Genomes (B10K) Project - Family phase.</title>
        <authorList>
            <person name="Zhang G."/>
        </authorList>
    </citation>
    <scope>NUCLEOTIDE SEQUENCE [LARGE SCALE GENOMIC DNA]</scope>
    <source>
        <strain evidence="2">B10K-DU-001-15</strain>
        <tissue evidence="2">Muscle</tissue>
    </source>
</reference>
<comment type="caution">
    <text evidence="2">The sequence shown here is derived from an EMBL/GenBank/DDBJ whole genome shotgun (WGS) entry which is preliminary data.</text>
</comment>